<feature type="region of interest" description="Disordered" evidence="1">
    <location>
        <begin position="257"/>
        <end position="326"/>
    </location>
</feature>
<protein>
    <submittedName>
        <fullName evidence="2">DUF222 domain-containing protein</fullName>
    </submittedName>
</protein>
<evidence type="ECO:0000313" key="3">
    <source>
        <dbReference type="Proteomes" id="UP000294225"/>
    </source>
</evidence>
<dbReference type="EMBL" id="SJKC01000003">
    <property type="protein sequence ID" value="TCC35654.1"/>
    <property type="molecule type" value="Genomic_DNA"/>
</dbReference>
<reference evidence="2 3" key="1">
    <citation type="submission" date="2019-02" db="EMBL/GenBank/DDBJ databases">
        <title>Kribbella capetownensis sp. nov. and Kribbella speibonae sp. nov., isolated from soil.</title>
        <authorList>
            <person name="Curtis S.M."/>
            <person name="Norton I."/>
            <person name="Everest G.J."/>
            <person name="Meyers P.R."/>
        </authorList>
    </citation>
    <scope>NUCLEOTIDE SEQUENCE [LARGE SCALE GENOMIC DNA]</scope>
    <source>
        <strain evidence="2 3">YM55</strain>
    </source>
</reference>
<evidence type="ECO:0000313" key="2">
    <source>
        <dbReference type="EMBL" id="TCC35654.1"/>
    </source>
</evidence>
<dbReference type="AlphaFoldDB" id="A0A4R0IT62"/>
<sequence>MFEEDLEALDTADLLAAASEYDQIQTRAAVRVLEVALVYADRHAVVEGYQWLPGYEQLRVYGGDGCPGVAEFAPIEFGAVLGMSSGAAAALIGEALALRHRLPRIWAAVLAGNAVPWRARKVAHACLALSQEAAAIVDRRVVGIVNTVTPGALERIVKAAVWEADPDAAKAQAEAAARTRGVFVAPSDDHGTKQIWVRAAAGDVIRFDATIDDLARALKTLGDPDDLNQRRAKALGWIADPAAADHLLEVARHLARTQPTHPEPASPQPADSEPADSHPADLQPADLQRAGSQPAGFQPTERQQAAPQPADPQPPHAQRTHATSGDADAALQWADAEDGTGQPEHDVPSADDVVQAEQDAPAADNIAPFEVDQADEGQVPGGDNGAYDSSCDGWDAAVYDGGDGWDRVACGGDDGDAFTRRMLAGALPARLAAIKREAYREGLGSGGGRRNRHTLYVHLTDRTLATGNGVLRVEELGPLLAGQLNELLGHDQIVVKPVIDLQDQVSVHSYEIPDRIRERVRLQHPVDMFPYSGAEATTRMDQDHIAPYERAGPPRQTTTDNLIPLGRLHHRAKTFGGWRSRRLPTGAIAWTSPHGFRFVVDYTGTHRATSFAAVMRERGVRAAAQRIERVD</sequence>
<proteinExistence type="predicted"/>
<dbReference type="RefSeq" id="WP_131497717.1">
    <property type="nucleotide sequence ID" value="NZ_SJKC01000003.1"/>
</dbReference>
<accession>A0A4R0IT62</accession>
<evidence type="ECO:0000256" key="1">
    <source>
        <dbReference type="SAM" id="MobiDB-lite"/>
    </source>
</evidence>
<gene>
    <name evidence="2" type="ORF">E0H92_23290</name>
</gene>
<dbReference type="Proteomes" id="UP000294225">
    <property type="component" value="Unassembled WGS sequence"/>
</dbReference>
<comment type="caution">
    <text evidence="2">The sequence shown here is derived from an EMBL/GenBank/DDBJ whole genome shotgun (WGS) entry which is preliminary data.</text>
</comment>
<organism evidence="2 3">
    <name type="scientific">Kribbella speibonae</name>
    <dbReference type="NCBI Taxonomy" id="1572660"/>
    <lineage>
        <taxon>Bacteria</taxon>
        <taxon>Bacillati</taxon>
        <taxon>Actinomycetota</taxon>
        <taxon>Actinomycetes</taxon>
        <taxon>Propionibacteriales</taxon>
        <taxon>Kribbellaceae</taxon>
        <taxon>Kribbella</taxon>
    </lineage>
</organism>
<name>A0A4R0IT62_9ACTN</name>